<reference evidence="2 3" key="1">
    <citation type="submission" date="2024-01" db="EMBL/GenBank/DDBJ databases">
        <authorList>
            <person name="Waweru B."/>
        </authorList>
    </citation>
    <scope>NUCLEOTIDE SEQUENCE [LARGE SCALE GENOMIC DNA]</scope>
</reference>
<evidence type="ECO:0008006" key="4">
    <source>
        <dbReference type="Google" id="ProtNLM"/>
    </source>
</evidence>
<comment type="caution">
    <text evidence="2">The sequence shown here is derived from an EMBL/GenBank/DDBJ whole genome shotgun (WGS) entry which is preliminary data.</text>
</comment>
<evidence type="ECO:0000313" key="3">
    <source>
        <dbReference type="Proteomes" id="UP001314170"/>
    </source>
</evidence>
<feature type="chain" id="PRO_5043897993" description="Secreted protein" evidence="1">
    <location>
        <begin position="24"/>
        <end position="93"/>
    </location>
</feature>
<dbReference type="EMBL" id="CAWUPB010000027">
    <property type="protein sequence ID" value="CAK7322731.1"/>
    <property type="molecule type" value="Genomic_DNA"/>
</dbReference>
<proteinExistence type="predicted"/>
<evidence type="ECO:0000256" key="1">
    <source>
        <dbReference type="SAM" id="SignalP"/>
    </source>
</evidence>
<dbReference type="Proteomes" id="UP001314170">
    <property type="component" value="Unassembled WGS sequence"/>
</dbReference>
<organism evidence="2 3">
    <name type="scientific">Dovyalis caffra</name>
    <dbReference type="NCBI Taxonomy" id="77055"/>
    <lineage>
        <taxon>Eukaryota</taxon>
        <taxon>Viridiplantae</taxon>
        <taxon>Streptophyta</taxon>
        <taxon>Embryophyta</taxon>
        <taxon>Tracheophyta</taxon>
        <taxon>Spermatophyta</taxon>
        <taxon>Magnoliopsida</taxon>
        <taxon>eudicotyledons</taxon>
        <taxon>Gunneridae</taxon>
        <taxon>Pentapetalae</taxon>
        <taxon>rosids</taxon>
        <taxon>fabids</taxon>
        <taxon>Malpighiales</taxon>
        <taxon>Salicaceae</taxon>
        <taxon>Flacourtieae</taxon>
        <taxon>Dovyalis</taxon>
    </lineage>
</organism>
<keyword evidence="3" id="KW-1185">Reference proteome</keyword>
<keyword evidence="1" id="KW-0732">Signal</keyword>
<name>A0AAV1QRX1_9ROSI</name>
<gene>
    <name evidence="2" type="ORF">DCAF_LOCUS342</name>
</gene>
<evidence type="ECO:0000313" key="2">
    <source>
        <dbReference type="EMBL" id="CAK7322731.1"/>
    </source>
</evidence>
<feature type="signal peptide" evidence="1">
    <location>
        <begin position="1"/>
        <end position="23"/>
    </location>
</feature>
<sequence>MLGTSPSLLQRRVCCLGALLVLGGDVHRVTRNGGAAHTKMTSDNDNVPILSNARSLHLRSVSARSVQDSPFSLKLSLSLGQIAVFKLCDEDHT</sequence>
<accession>A0AAV1QRX1</accession>
<dbReference type="AlphaFoldDB" id="A0AAV1QRX1"/>
<protein>
    <recommendedName>
        <fullName evidence="4">Secreted protein</fullName>
    </recommendedName>
</protein>